<evidence type="ECO:0000313" key="2">
    <source>
        <dbReference type="EMBL" id="CAJ1377722.1"/>
    </source>
</evidence>
<evidence type="ECO:0000313" key="3">
    <source>
        <dbReference type="Proteomes" id="UP001178507"/>
    </source>
</evidence>
<dbReference type="Gene3D" id="2.60.120.620">
    <property type="entry name" value="q2cbj1_9rhob like domain"/>
    <property type="match status" value="1"/>
</dbReference>
<comment type="caution">
    <text evidence="2">The sequence shown here is derived from an EMBL/GenBank/DDBJ whole genome shotgun (WGS) entry which is preliminary data.</text>
</comment>
<dbReference type="EMBL" id="CAUJNA010000483">
    <property type="protein sequence ID" value="CAJ1377722.1"/>
    <property type="molecule type" value="Genomic_DNA"/>
</dbReference>
<evidence type="ECO:0000256" key="1">
    <source>
        <dbReference type="SAM" id="SignalP"/>
    </source>
</evidence>
<reference evidence="2" key="1">
    <citation type="submission" date="2023-08" db="EMBL/GenBank/DDBJ databases">
        <authorList>
            <person name="Chen Y."/>
            <person name="Shah S."/>
            <person name="Dougan E. K."/>
            <person name="Thang M."/>
            <person name="Chan C."/>
        </authorList>
    </citation>
    <scope>NUCLEOTIDE SEQUENCE</scope>
</reference>
<organism evidence="2 3">
    <name type="scientific">Effrenium voratum</name>
    <dbReference type="NCBI Taxonomy" id="2562239"/>
    <lineage>
        <taxon>Eukaryota</taxon>
        <taxon>Sar</taxon>
        <taxon>Alveolata</taxon>
        <taxon>Dinophyceae</taxon>
        <taxon>Suessiales</taxon>
        <taxon>Symbiodiniaceae</taxon>
        <taxon>Effrenium</taxon>
    </lineage>
</organism>
<keyword evidence="3" id="KW-1185">Reference proteome</keyword>
<evidence type="ECO:0008006" key="4">
    <source>
        <dbReference type="Google" id="ProtNLM"/>
    </source>
</evidence>
<dbReference type="Pfam" id="PF05721">
    <property type="entry name" value="PhyH"/>
    <property type="match status" value="1"/>
</dbReference>
<protein>
    <recommendedName>
        <fullName evidence="4">Phytanoyl-CoA dioxygenase family protein</fullName>
    </recommendedName>
</protein>
<dbReference type="Proteomes" id="UP001178507">
    <property type="component" value="Unassembled WGS sequence"/>
</dbReference>
<name>A0AA36I010_9DINO</name>
<dbReference type="AlphaFoldDB" id="A0AA36I010"/>
<feature type="chain" id="PRO_5041310168" description="Phytanoyl-CoA dioxygenase family protein" evidence="1">
    <location>
        <begin position="21"/>
        <end position="397"/>
    </location>
</feature>
<sequence length="397" mass="43472">MNGVGRWVCCGVTHVLLAGAAEVAWNSRVPANEASGPWRSMFKERDPRVEGWLRHPLDDRVSALRNQLERRNCMADMPTFSAADPEYNLTDATASFHRNGFLILEDALPDQLLHGLRNASSYIMDKIFEVDPEGSFGGGAGKLPHRYSLGDSSATKSNFHLEAYAALVDLPTTTPLLQGIFGSPDYLAAGCGGDVVLAGAIEYQSLHPDAIWGQLEAEVSEYDVPPAVTASRLQHSTMRAACTACPARVFLAWAKINFVLQNLTATNGAMRIVPGSHRWRERPPSLLEEPDWMRLNTLCPVKAGAAVFRDNRCWHGGTPNLAEGLRALPNVEYFPPGAMPSLGWLDRPTMPLEIWQQLSPLARHISRGLVVQPGEQIVGQGIYSPASILDIMPFLRG</sequence>
<dbReference type="SUPFAM" id="SSF51197">
    <property type="entry name" value="Clavaminate synthase-like"/>
    <property type="match status" value="1"/>
</dbReference>
<gene>
    <name evidence="2" type="ORF">EVOR1521_LOCUS6447</name>
</gene>
<proteinExistence type="predicted"/>
<keyword evidence="1" id="KW-0732">Signal</keyword>
<accession>A0AA36I010</accession>
<dbReference type="InterPro" id="IPR008775">
    <property type="entry name" value="Phytyl_CoA_dOase-like"/>
</dbReference>
<feature type="signal peptide" evidence="1">
    <location>
        <begin position="1"/>
        <end position="20"/>
    </location>
</feature>